<keyword evidence="3" id="KW-0804">Transcription</keyword>
<dbReference type="Proteomes" id="UP000077521">
    <property type="component" value="Unassembled WGS sequence"/>
</dbReference>
<dbReference type="Pfam" id="PF11754">
    <property type="entry name" value="Velvet"/>
    <property type="match status" value="1"/>
</dbReference>
<reference evidence="6" key="1">
    <citation type="submission" date="2016-04" db="EMBL/GenBank/DDBJ databases">
        <authorList>
            <person name="Nguyen H.D."/>
            <person name="Samba Siva P."/>
            <person name="Cullis J."/>
            <person name="Levesque C.A."/>
            <person name="Hambleton S."/>
        </authorList>
    </citation>
    <scope>NUCLEOTIDE SEQUENCE</scope>
    <source>
        <strain evidence="6">DAOMC 236416</strain>
    </source>
</reference>
<dbReference type="AlphaFoldDB" id="A0A177TG61"/>
<dbReference type="InterPro" id="IPR021740">
    <property type="entry name" value="Velvet"/>
</dbReference>
<name>A0A177TG61_9BASI</name>
<sequence length="261" mass="28181">MDLQLQGVQDERTYELVVVSQPKIGCAFEDQPLSRIPISPPLIARLRIFDRDGVEITAGDDLPFFTCQVSLLTEDGRSADLVRSIPRLTEPEAPVASGSTRRRATGRKASSSRKASGSSRVVSQSASTSTSTSTTASLSGASSELGLPTSLSIPTRMLAGDRPAHADIYFDENNQRRLLFIFPEVSVRHVGKFRFQLNLTRLPSSSSSIPIPSFALASIVTEVFTVVERSEFNITAAEGIVSALAAQGYNFPMLNSSSLIE</sequence>
<evidence type="ECO:0000256" key="4">
    <source>
        <dbReference type="ARBA" id="ARBA00023242"/>
    </source>
</evidence>
<keyword evidence="4" id="KW-0539">Nucleus</keyword>
<feature type="region of interest" description="Disordered" evidence="5">
    <location>
        <begin position="90"/>
        <end position="144"/>
    </location>
</feature>
<gene>
    <name evidence="6" type="ORF">A4X13_0g3587</name>
</gene>
<protein>
    <submittedName>
        <fullName evidence="6">Uncharacterized protein</fullName>
    </submittedName>
</protein>
<dbReference type="InterPro" id="IPR037525">
    <property type="entry name" value="Velvet_dom"/>
</dbReference>
<keyword evidence="2" id="KW-0805">Transcription regulation</keyword>
<feature type="compositionally biased region" description="Low complexity" evidence="5">
    <location>
        <begin position="107"/>
        <end position="143"/>
    </location>
</feature>
<evidence type="ECO:0000256" key="3">
    <source>
        <dbReference type="ARBA" id="ARBA00023163"/>
    </source>
</evidence>
<dbReference type="GO" id="GO:0005634">
    <property type="term" value="C:nucleus"/>
    <property type="evidence" value="ECO:0007669"/>
    <property type="project" value="UniProtKB-SubCell"/>
</dbReference>
<dbReference type="PROSITE" id="PS51821">
    <property type="entry name" value="VELVET"/>
    <property type="match status" value="1"/>
</dbReference>
<reference evidence="6" key="2">
    <citation type="journal article" date="2019" name="IMA Fungus">
        <title>Genome sequencing and comparison of five Tilletia species to identify candidate genes for the detection of regulated species infecting wheat.</title>
        <authorList>
            <person name="Nguyen H.D.T."/>
            <person name="Sultana T."/>
            <person name="Kesanakurti P."/>
            <person name="Hambleton S."/>
        </authorList>
    </citation>
    <scope>NUCLEOTIDE SEQUENCE</scope>
    <source>
        <strain evidence="6">DAOMC 236416</strain>
    </source>
</reference>
<accession>A0A177TG61</accession>
<evidence type="ECO:0000256" key="5">
    <source>
        <dbReference type="SAM" id="MobiDB-lite"/>
    </source>
</evidence>
<dbReference type="Gene3D" id="2.60.40.3960">
    <property type="entry name" value="Velvet domain"/>
    <property type="match status" value="1"/>
</dbReference>
<dbReference type="InterPro" id="IPR038491">
    <property type="entry name" value="Velvet_dom_sf"/>
</dbReference>
<organism evidence="6 7">
    <name type="scientific">Tilletia indica</name>
    <dbReference type="NCBI Taxonomy" id="43049"/>
    <lineage>
        <taxon>Eukaryota</taxon>
        <taxon>Fungi</taxon>
        <taxon>Dikarya</taxon>
        <taxon>Basidiomycota</taxon>
        <taxon>Ustilaginomycotina</taxon>
        <taxon>Exobasidiomycetes</taxon>
        <taxon>Tilletiales</taxon>
        <taxon>Tilletiaceae</taxon>
        <taxon>Tilletia</taxon>
    </lineage>
</organism>
<evidence type="ECO:0000256" key="1">
    <source>
        <dbReference type="ARBA" id="ARBA00004123"/>
    </source>
</evidence>
<dbReference type="EMBL" id="LWDF02000207">
    <property type="protein sequence ID" value="KAE8253987.1"/>
    <property type="molecule type" value="Genomic_DNA"/>
</dbReference>
<comment type="caution">
    <text evidence="6">The sequence shown here is derived from an EMBL/GenBank/DDBJ whole genome shotgun (WGS) entry which is preliminary data.</text>
</comment>
<keyword evidence="7" id="KW-1185">Reference proteome</keyword>
<evidence type="ECO:0000313" key="6">
    <source>
        <dbReference type="EMBL" id="KAE8253987.1"/>
    </source>
</evidence>
<proteinExistence type="predicted"/>
<evidence type="ECO:0000256" key="2">
    <source>
        <dbReference type="ARBA" id="ARBA00023015"/>
    </source>
</evidence>
<dbReference type="PANTHER" id="PTHR33572">
    <property type="entry name" value="SPORE DEVELOPMENT REGULATOR VOSA"/>
    <property type="match status" value="1"/>
</dbReference>
<comment type="subcellular location">
    <subcellularLocation>
        <location evidence="1">Nucleus</location>
    </subcellularLocation>
</comment>
<evidence type="ECO:0000313" key="7">
    <source>
        <dbReference type="Proteomes" id="UP000077521"/>
    </source>
</evidence>
<dbReference type="PANTHER" id="PTHR33572:SF15">
    <property type="entry name" value="VELVET DOMAIN-CONTAINING PROTEIN"/>
    <property type="match status" value="1"/>
</dbReference>